<gene>
    <name evidence="2" type="ORF">KSF_002640</name>
</gene>
<dbReference type="Gene3D" id="3.30.750.44">
    <property type="match status" value="1"/>
</dbReference>
<dbReference type="SUPFAM" id="SSF52096">
    <property type="entry name" value="ClpP/crotonase"/>
    <property type="match status" value="1"/>
</dbReference>
<sequence>MMSTCVRQNPAQGRVGTAADAAANPVGIYRSDGYGFFVQIDHDKLLLSQTTAISCFPVAVAVRAADTPTGTRQFIVDEKRSKPKSLLDVTSGLLTVSAGKTKDEKRLHVDGAISDIVLERVPAQPKTCVQPMVNTPVNNFDIFWNTFRENYPFFKQHGLNWDAVREKFRPQVTPATTPAQLEATFVEMIKPLQDAHTAVNLPSQHLTFTGERPDPQPVTDAEFRQANRIVDSRLVGKRQSFANDHISFGLLPKDIGYLDISSFDDYTDSGRSSDALDALNHALDVAFAKPLNGLVIDVRNNGGGSDAYGVAVASRLTRQGYVAYAKTARDDPNNPSTFTAPQSVTVQPSARSSFHGPIALLTSRYSVSAAETFTQALLGRPNITRIGENTQGVFSDIMLRVLPDGITFGLPNEVYTTDGRSYDVVGFTPDICTGLVFKRTNLRAGYDPELDAAMNVLTQKVGHRDGVLL</sequence>
<dbReference type="GO" id="GO:0007165">
    <property type="term" value="P:signal transduction"/>
    <property type="evidence" value="ECO:0007669"/>
    <property type="project" value="TreeGrafter"/>
</dbReference>
<dbReference type="SMART" id="SM00245">
    <property type="entry name" value="TSPc"/>
    <property type="match status" value="1"/>
</dbReference>
<keyword evidence="3" id="KW-1185">Reference proteome</keyword>
<dbReference type="CDD" id="cd07563">
    <property type="entry name" value="Peptidase_S41_IRBP"/>
    <property type="match status" value="1"/>
</dbReference>
<proteinExistence type="predicted"/>
<dbReference type="Proteomes" id="UP000597444">
    <property type="component" value="Unassembled WGS sequence"/>
</dbReference>
<dbReference type="InterPro" id="IPR028204">
    <property type="entry name" value="Tricorn_C1"/>
</dbReference>
<dbReference type="InterPro" id="IPR005151">
    <property type="entry name" value="Tail-specific_protease"/>
</dbReference>
<organism evidence="2 3">
    <name type="scientific">Reticulibacter mediterranei</name>
    <dbReference type="NCBI Taxonomy" id="2778369"/>
    <lineage>
        <taxon>Bacteria</taxon>
        <taxon>Bacillati</taxon>
        <taxon>Chloroflexota</taxon>
        <taxon>Ktedonobacteria</taxon>
        <taxon>Ktedonobacterales</taxon>
        <taxon>Reticulibacteraceae</taxon>
        <taxon>Reticulibacter</taxon>
    </lineage>
</organism>
<protein>
    <recommendedName>
        <fullName evidence="1">Tail specific protease domain-containing protein</fullName>
    </recommendedName>
</protein>
<dbReference type="GO" id="GO:0006508">
    <property type="term" value="P:proteolysis"/>
    <property type="evidence" value="ECO:0007669"/>
    <property type="project" value="InterPro"/>
</dbReference>
<dbReference type="InterPro" id="IPR029045">
    <property type="entry name" value="ClpP/crotonase-like_dom_sf"/>
</dbReference>
<accession>A0A8J3IIE7</accession>
<feature type="domain" description="Tail specific protease" evidence="1">
    <location>
        <begin position="227"/>
        <end position="434"/>
    </location>
</feature>
<dbReference type="GO" id="GO:0008236">
    <property type="term" value="F:serine-type peptidase activity"/>
    <property type="evidence" value="ECO:0007669"/>
    <property type="project" value="InterPro"/>
</dbReference>
<dbReference type="GO" id="GO:0004175">
    <property type="term" value="F:endopeptidase activity"/>
    <property type="evidence" value="ECO:0007669"/>
    <property type="project" value="TreeGrafter"/>
</dbReference>
<evidence type="ECO:0000313" key="2">
    <source>
        <dbReference type="EMBL" id="GHO90216.1"/>
    </source>
</evidence>
<dbReference type="PANTHER" id="PTHR32060">
    <property type="entry name" value="TAIL-SPECIFIC PROTEASE"/>
    <property type="match status" value="1"/>
</dbReference>
<dbReference type="GO" id="GO:0030288">
    <property type="term" value="C:outer membrane-bounded periplasmic space"/>
    <property type="evidence" value="ECO:0007669"/>
    <property type="project" value="TreeGrafter"/>
</dbReference>
<dbReference type="AlphaFoldDB" id="A0A8J3IIE7"/>
<dbReference type="Gene3D" id="3.90.226.10">
    <property type="entry name" value="2-enoyl-CoA Hydratase, Chain A, domain 1"/>
    <property type="match status" value="1"/>
</dbReference>
<evidence type="ECO:0000259" key="1">
    <source>
        <dbReference type="SMART" id="SM00245"/>
    </source>
</evidence>
<dbReference type="Pfam" id="PF14684">
    <property type="entry name" value="Tricorn_C1"/>
    <property type="match status" value="1"/>
</dbReference>
<dbReference type="EMBL" id="BNJK01000001">
    <property type="protein sequence ID" value="GHO90216.1"/>
    <property type="molecule type" value="Genomic_DNA"/>
</dbReference>
<name>A0A8J3IIE7_9CHLR</name>
<dbReference type="Pfam" id="PF03572">
    <property type="entry name" value="Peptidase_S41"/>
    <property type="match status" value="1"/>
</dbReference>
<reference evidence="2" key="1">
    <citation type="submission" date="2020-10" db="EMBL/GenBank/DDBJ databases">
        <title>Taxonomic study of unclassified bacteria belonging to the class Ktedonobacteria.</title>
        <authorList>
            <person name="Yabe S."/>
            <person name="Wang C.M."/>
            <person name="Zheng Y."/>
            <person name="Sakai Y."/>
            <person name="Cavaletti L."/>
            <person name="Monciardini P."/>
            <person name="Donadio S."/>
        </authorList>
    </citation>
    <scope>NUCLEOTIDE SEQUENCE</scope>
    <source>
        <strain evidence="2">ID150040</strain>
    </source>
</reference>
<dbReference type="PANTHER" id="PTHR32060:SF30">
    <property type="entry name" value="CARBOXY-TERMINAL PROCESSING PROTEASE CTPA"/>
    <property type="match status" value="1"/>
</dbReference>
<comment type="caution">
    <text evidence="2">The sequence shown here is derived from an EMBL/GenBank/DDBJ whole genome shotgun (WGS) entry which is preliminary data.</text>
</comment>
<evidence type="ECO:0000313" key="3">
    <source>
        <dbReference type="Proteomes" id="UP000597444"/>
    </source>
</evidence>